<dbReference type="OrthoDB" id="8451751at2"/>
<sequence>MSDTQDAEARFNFIMKIAAVAAVVLTGYYIWSFFVSSRYEALCGGSYWELDKKQIDSCVDRKKELEK</sequence>
<evidence type="ECO:0000313" key="3">
    <source>
        <dbReference type="Proteomes" id="UP000268623"/>
    </source>
</evidence>
<keyword evidence="1" id="KW-0472">Membrane</keyword>
<gene>
    <name evidence="2" type="ORF">D1O30_09875</name>
</gene>
<evidence type="ECO:0000313" key="2">
    <source>
        <dbReference type="EMBL" id="RNJ49859.1"/>
    </source>
</evidence>
<proteinExistence type="predicted"/>
<keyword evidence="3" id="KW-1185">Reference proteome</keyword>
<comment type="caution">
    <text evidence="2">The sequence shown here is derived from an EMBL/GenBank/DDBJ whole genome shotgun (WGS) entry which is preliminary data.</text>
</comment>
<evidence type="ECO:0000256" key="1">
    <source>
        <dbReference type="SAM" id="Phobius"/>
    </source>
</evidence>
<reference evidence="2 3" key="1">
    <citation type="submission" date="2018-08" db="EMBL/GenBank/DDBJ databases">
        <title>Genome sequence of Methylocystis hirsuta CSC1, a methanotroph able to accumulate PHAs.</title>
        <authorList>
            <person name="Bordel S."/>
            <person name="Rodriguez E."/>
            <person name="Gancedo J."/>
            <person name="Munoz R."/>
        </authorList>
    </citation>
    <scope>NUCLEOTIDE SEQUENCE [LARGE SCALE GENOMIC DNA]</scope>
    <source>
        <strain evidence="2 3">CSC1</strain>
    </source>
</reference>
<dbReference type="RefSeq" id="WP_123175821.1">
    <property type="nucleotide sequence ID" value="NZ_QWDD01000001.1"/>
</dbReference>
<dbReference type="Proteomes" id="UP000268623">
    <property type="component" value="Unassembled WGS sequence"/>
</dbReference>
<protein>
    <submittedName>
        <fullName evidence="2">Uncharacterized protein</fullName>
    </submittedName>
</protein>
<feature type="transmembrane region" description="Helical" evidence="1">
    <location>
        <begin position="12"/>
        <end position="31"/>
    </location>
</feature>
<accession>A0A3M9XNH9</accession>
<organism evidence="2 3">
    <name type="scientific">Methylocystis hirsuta</name>
    <dbReference type="NCBI Taxonomy" id="369798"/>
    <lineage>
        <taxon>Bacteria</taxon>
        <taxon>Pseudomonadati</taxon>
        <taxon>Pseudomonadota</taxon>
        <taxon>Alphaproteobacteria</taxon>
        <taxon>Hyphomicrobiales</taxon>
        <taxon>Methylocystaceae</taxon>
        <taxon>Methylocystis</taxon>
    </lineage>
</organism>
<dbReference type="AlphaFoldDB" id="A0A3M9XNH9"/>
<keyword evidence="1" id="KW-1133">Transmembrane helix</keyword>
<keyword evidence="1" id="KW-0812">Transmembrane</keyword>
<dbReference type="EMBL" id="QWDD01000001">
    <property type="protein sequence ID" value="RNJ49859.1"/>
    <property type="molecule type" value="Genomic_DNA"/>
</dbReference>
<name>A0A3M9XNH9_9HYPH</name>